<dbReference type="PANTHER" id="PTHR11439:SF496">
    <property type="entry name" value="RNA-DIRECTED DNA POLYMERASE"/>
    <property type="match status" value="1"/>
</dbReference>
<dbReference type="Proteomes" id="UP000233551">
    <property type="component" value="Unassembled WGS sequence"/>
</dbReference>
<comment type="caution">
    <text evidence="1">The sequence shown here is derived from an EMBL/GenBank/DDBJ whole genome shotgun (WGS) entry which is preliminary data.</text>
</comment>
<reference evidence="1 2" key="1">
    <citation type="submission" date="2017-11" db="EMBL/GenBank/DDBJ databases">
        <title>De-novo sequencing of pomegranate (Punica granatum L.) genome.</title>
        <authorList>
            <person name="Akparov Z."/>
            <person name="Amiraslanov A."/>
            <person name="Hajiyeva S."/>
            <person name="Abbasov M."/>
            <person name="Kaur K."/>
            <person name="Hamwieh A."/>
            <person name="Solovyev V."/>
            <person name="Salamov A."/>
            <person name="Braich B."/>
            <person name="Kosarev P."/>
            <person name="Mahmoud A."/>
            <person name="Hajiyev E."/>
            <person name="Babayeva S."/>
            <person name="Izzatullayeva V."/>
            <person name="Mammadov A."/>
            <person name="Mammadov A."/>
            <person name="Sharifova S."/>
            <person name="Ojaghi J."/>
            <person name="Eynullazada K."/>
            <person name="Bayramov B."/>
            <person name="Abdulazimova A."/>
            <person name="Shahmuradov I."/>
        </authorList>
    </citation>
    <scope>NUCLEOTIDE SEQUENCE [LARGE SCALE GENOMIC DNA]</scope>
    <source>
        <strain evidence="2">cv. AG2017</strain>
        <tissue evidence="1">Leaf</tissue>
    </source>
</reference>
<gene>
    <name evidence="1" type="ORF">CRG98_014621</name>
</gene>
<organism evidence="1 2">
    <name type="scientific">Punica granatum</name>
    <name type="common">Pomegranate</name>
    <dbReference type="NCBI Taxonomy" id="22663"/>
    <lineage>
        <taxon>Eukaryota</taxon>
        <taxon>Viridiplantae</taxon>
        <taxon>Streptophyta</taxon>
        <taxon>Embryophyta</taxon>
        <taxon>Tracheophyta</taxon>
        <taxon>Spermatophyta</taxon>
        <taxon>Magnoliopsida</taxon>
        <taxon>eudicotyledons</taxon>
        <taxon>Gunneridae</taxon>
        <taxon>Pentapetalae</taxon>
        <taxon>rosids</taxon>
        <taxon>malvids</taxon>
        <taxon>Myrtales</taxon>
        <taxon>Lythraceae</taxon>
        <taxon>Punica</taxon>
    </lineage>
</organism>
<dbReference type="STRING" id="22663.A0A2I0K8X9"/>
<sequence length="169" mass="18870">MSRIPYASAIGSIMYAMLCTRPDVSYALSMTSQYQSDPGEKHWIAIKNIIKYLRRTKEIFSVYEGEEELVVRGYTDASFQSDRDDSRSQSGYVFCLNGGAVSWKKSKQETVADSTTEAEYIAASNAAKEAVWIKKFIKKLVVVPSIADPVDLYCDNNGAIAQANEPRSR</sequence>
<evidence type="ECO:0000313" key="1">
    <source>
        <dbReference type="EMBL" id="PKI64997.1"/>
    </source>
</evidence>
<dbReference type="AlphaFoldDB" id="A0A2I0K8X9"/>
<dbReference type="PANTHER" id="PTHR11439">
    <property type="entry name" value="GAG-POL-RELATED RETROTRANSPOSON"/>
    <property type="match status" value="1"/>
</dbReference>
<evidence type="ECO:0008006" key="3">
    <source>
        <dbReference type="Google" id="ProtNLM"/>
    </source>
</evidence>
<dbReference type="EMBL" id="PGOL01000775">
    <property type="protein sequence ID" value="PKI64997.1"/>
    <property type="molecule type" value="Genomic_DNA"/>
</dbReference>
<accession>A0A2I0K8X9</accession>
<name>A0A2I0K8X9_PUNGR</name>
<proteinExistence type="predicted"/>
<protein>
    <recommendedName>
        <fullName evidence="3">Secreted RxLR effector protein 161-like</fullName>
    </recommendedName>
</protein>
<evidence type="ECO:0000313" key="2">
    <source>
        <dbReference type="Proteomes" id="UP000233551"/>
    </source>
</evidence>
<keyword evidence="2" id="KW-1185">Reference proteome</keyword>
<dbReference type="CDD" id="cd09272">
    <property type="entry name" value="RNase_HI_RT_Ty1"/>
    <property type="match status" value="1"/>
</dbReference>